<dbReference type="OrthoDB" id="9804126at2"/>
<dbReference type="Pfam" id="PF02875">
    <property type="entry name" value="Mur_ligase_C"/>
    <property type="match status" value="1"/>
</dbReference>
<dbReference type="InterPro" id="IPR036615">
    <property type="entry name" value="Mur_ligase_C_dom_sf"/>
</dbReference>
<dbReference type="Pfam" id="PF08245">
    <property type="entry name" value="Mur_ligase_M"/>
    <property type="match status" value="1"/>
</dbReference>
<keyword evidence="8" id="KW-0961">Cell wall biogenesis/degradation</keyword>
<dbReference type="PANTHER" id="PTHR43445:SF5">
    <property type="entry name" value="UDP-N-ACETYLMURAMATE--L-ALANYL-GAMMA-D-GLUTAMYL-MESO-2,6-DIAMINOHEPTANDIOATE LIGASE"/>
    <property type="match status" value="1"/>
</dbReference>
<keyword evidence="5" id="KW-0133">Cell shape</keyword>
<feature type="domain" description="Mur ligase C-terminal" evidence="10">
    <location>
        <begin position="307"/>
        <end position="436"/>
    </location>
</feature>
<dbReference type="STRING" id="1349785.GCA_000509405_02071"/>
<evidence type="ECO:0000313" key="12">
    <source>
        <dbReference type="EMBL" id="SFZ83959.1"/>
    </source>
</evidence>
<keyword evidence="3" id="KW-0547">Nucleotide-binding</keyword>
<accession>A0A2H1EBZ6</accession>
<evidence type="ECO:0000256" key="1">
    <source>
        <dbReference type="ARBA" id="ARBA00022598"/>
    </source>
</evidence>
<keyword evidence="4" id="KW-0067">ATP-binding</keyword>
<gene>
    <name evidence="12" type="primary">murC</name>
    <name evidence="12" type="ORF">MARIT_2400</name>
</gene>
<dbReference type="GO" id="GO:0008360">
    <property type="term" value="P:regulation of cell shape"/>
    <property type="evidence" value="ECO:0007669"/>
    <property type="project" value="UniProtKB-KW"/>
</dbReference>
<evidence type="ECO:0000256" key="4">
    <source>
        <dbReference type="ARBA" id="ARBA00022840"/>
    </source>
</evidence>
<dbReference type="InterPro" id="IPR004101">
    <property type="entry name" value="Mur_ligase_C"/>
</dbReference>
<dbReference type="InterPro" id="IPR000713">
    <property type="entry name" value="Mur_ligase_N"/>
</dbReference>
<evidence type="ECO:0000256" key="5">
    <source>
        <dbReference type="ARBA" id="ARBA00022960"/>
    </source>
</evidence>
<keyword evidence="13" id="KW-1185">Reference proteome</keyword>
<organism evidence="12 13">
    <name type="scientific">Tenacibaculum maritimum NCIMB 2154</name>
    <dbReference type="NCBI Taxonomy" id="1349785"/>
    <lineage>
        <taxon>Bacteria</taxon>
        <taxon>Pseudomonadati</taxon>
        <taxon>Bacteroidota</taxon>
        <taxon>Flavobacteriia</taxon>
        <taxon>Flavobacteriales</taxon>
        <taxon>Flavobacteriaceae</taxon>
        <taxon>Tenacibaculum</taxon>
    </lineage>
</organism>
<evidence type="ECO:0000259" key="11">
    <source>
        <dbReference type="Pfam" id="PF08245"/>
    </source>
</evidence>
<dbReference type="Proteomes" id="UP000231564">
    <property type="component" value="Chromosome MARIT"/>
</dbReference>
<dbReference type="GO" id="GO:0009252">
    <property type="term" value="P:peptidoglycan biosynthetic process"/>
    <property type="evidence" value="ECO:0007669"/>
    <property type="project" value="UniProtKB-KW"/>
</dbReference>
<evidence type="ECO:0000256" key="7">
    <source>
        <dbReference type="ARBA" id="ARBA00023306"/>
    </source>
</evidence>
<feature type="domain" description="Mur ligase N-terminal catalytic" evidence="9">
    <location>
        <begin position="3"/>
        <end position="102"/>
    </location>
</feature>
<proteinExistence type="predicted"/>
<dbReference type="Gene3D" id="3.40.1190.10">
    <property type="entry name" value="Mur-like, catalytic domain"/>
    <property type="match status" value="1"/>
</dbReference>
<dbReference type="GO" id="GO:0008763">
    <property type="term" value="F:UDP-N-acetylmuramate-L-alanine ligase activity"/>
    <property type="evidence" value="ECO:0007669"/>
    <property type="project" value="UniProtKB-EC"/>
</dbReference>
<dbReference type="SUPFAM" id="SSF51984">
    <property type="entry name" value="MurCD N-terminal domain"/>
    <property type="match status" value="1"/>
</dbReference>
<dbReference type="InterPro" id="IPR013221">
    <property type="entry name" value="Mur_ligase_cen"/>
</dbReference>
<dbReference type="RefSeq" id="WP_024740577.1">
    <property type="nucleotide sequence ID" value="NZ_BAUG01000009.1"/>
</dbReference>
<name>A0A2H1EBZ6_9FLAO</name>
<evidence type="ECO:0000256" key="8">
    <source>
        <dbReference type="ARBA" id="ARBA00023316"/>
    </source>
</evidence>
<evidence type="ECO:0000256" key="6">
    <source>
        <dbReference type="ARBA" id="ARBA00022984"/>
    </source>
</evidence>
<dbReference type="GO" id="GO:0071555">
    <property type="term" value="P:cell wall organization"/>
    <property type="evidence" value="ECO:0007669"/>
    <property type="project" value="UniProtKB-KW"/>
</dbReference>
<evidence type="ECO:0000259" key="9">
    <source>
        <dbReference type="Pfam" id="PF01225"/>
    </source>
</evidence>
<dbReference type="PANTHER" id="PTHR43445">
    <property type="entry name" value="UDP-N-ACETYLMURAMATE--L-ALANINE LIGASE-RELATED"/>
    <property type="match status" value="1"/>
</dbReference>
<keyword evidence="1 12" id="KW-0436">Ligase</keyword>
<evidence type="ECO:0000256" key="3">
    <source>
        <dbReference type="ARBA" id="ARBA00022741"/>
    </source>
</evidence>
<dbReference type="KEGG" id="tmar:MARIT_2400"/>
<dbReference type="SUPFAM" id="SSF53244">
    <property type="entry name" value="MurD-like peptide ligases, peptide-binding domain"/>
    <property type="match status" value="1"/>
</dbReference>
<dbReference type="EC" id="6.3.2.8" evidence="12"/>
<dbReference type="Pfam" id="PF01225">
    <property type="entry name" value="Mur_ligase"/>
    <property type="match status" value="1"/>
</dbReference>
<feature type="domain" description="Mur ligase central" evidence="11">
    <location>
        <begin position="108"/>
        <end position="280"/>
    </location>
</feature>
<dbReference type="InterPro" id="IPR036565">
    <property type="entry name" value="Mur-like_cat_sf"/>
</dbReference>
<dbReference type="SUPFAM" id="SSF53623">
    <property type="entry name" value="MurD-like peptide ligases, catalytic domain"/>
    <property type="match status" value="1"/>
</dbReference>
<dbReference type="AlphaFoldDB" id="A0A2H1EBZ6"/>
<keyword evidence="6" id="KW-0573">Peptidoglycan synthesis</keyword>
<dbReference type="InterPro" id="IPR050061">
    <property type="entry name" value="MurCDEF_pg_biosynth"/>
</dbReference>
<keyword evidence="2" id="KW-0132">Cell division</keyword>
<reference evidence="12 13" key="1">
    <citation type="submission" date="2016-11" db="EMBL/GenBank/DDBJ databases">
        <authorList>
            <person name="Jaros S."/>
            <person name="Januszkiewicz K."/>
            <person name="Wedrychowicz H."/>
        </authorList>
    </citation>
    <scope>NUCLEOTIDE SEQUENCE [LARGE SCALE GENOMIC DNA]</scope>
    <source>
        <strain evidence="12">NCIMB 2154T</strain>
    </source>
</reference>
<sequence length="450" mass="50802">MNVHFIAIGGSAMHNLAIALHQKGYQITGSDDTIHDPSKSRLENYGLLPKEYGWFPEKITNDIDVIILGMHAKEDNIELQKAKALGIKIYSYPAFLYEQSKNKTRVVIGGSHGKTTITSMILHVLNYHDKEVDYMVGAQLEGFETMVHLTEENEFIVLEGDEYLSSAMDRRPKFHLYKPNIALLSGIAWDHINVFPTFENYKEQFAVFTNSLTNGGIMVYNEEDEHVKQVVESSEHPIKKYPYKTPTYFIENGTTYIDTPDGSLPLEIFGKHNLQNLAGAKWICQHMGIDEDEFYEAIASFKGASKRLEKIAENEKTVIFKDFAHSPSKVKATTAAVKTQYPERTVLACLELHTYSSLNTAFLAEYKGALEAADKAVVFYAPEAVKIKQLKEVSKQQIADAFERDDLIVYTNPTEFKEYLFAEDLSNVVLLLMSSGNYGGLDFEEVKGLI</sequence>
<evidence type="ECO:0000259" key="10">
    <source>
        <dbReference type="Pfam" id="PF02875"/>
    </source>
</evidence>
<dbReference type="GeneID" id="47723873"/>
<dbReference type="Gene3D" id="3.90.190.20">
    <property type="entry name" value="Mur ligase, C-terminal domain"/>
    <property type="match status" value="1"/>
</dbReference>
<evidence type="ECO:0000256" key="2">
    <source>
        <dbReference type="ARBA" id="ARBA00022618"/>
    </source>
</evidence>
<dbReference type="Gene3D" id="3.40.50.720">
    <property type="entry name" value="NAD(P)-binding Rossmann-like Domain"/>
    <property type="match status" value="1"/>
</dbReference>
<evidence type="ECO:0000313" key="13">
    <source>
        <dbReference type="Proteomes" id="UP000231564"/>
    </source>
</evidence>
<protein>
    <submittedName>
        <fullName evidence="12">UDP-N-acetylmuramate-alanine ligase</fullName>
        <ecNumber evidence="12">6.3.2.8</ecNumber>
    </submittedName>
</protein>
<dbReference type="EMBL" id="LT634361">
    <property type="protein sequence ID" value="SFZ83959.1"/>
    <property type="molecule type" value="Genomic_DNA"/>
</dbReference>
<dbReference type="GO" id="GO:0051301">
    <property type="term" value="P:cell division"/>
    <property type="evidence" value="ECO:0007669"/>
    <property type="project" value="UniProtKB-KW"/>
</dbReference>
<dbReference type="GO" id="GO:0005524">
    <property type="term" value="F:ATP binding"/>
    <property type="evidence" value="ECO:0007669"/>
    <property type="project" value="UniProtKB-KW"/>
</dbReference>
<keyword evidence="7" id="KW-0131">Cell cycle</keyword>